<reference evidence="1" key="2">
    <citation type="journal article" date="2024" name="Plant">
        <title>Genomic evolution and insights into agronomic trait innovations of Sesamum species.</title>
        <authorList>
            <person name="Miao H."/>
            <person name="Wang L."/>
            <person name="Qu L."/>
            <person name="Liu H."/>
            <person name="Sun Y."/>
            <person name="Le M."/>
            <person name="Wang Q."/>
            <person name="Wei S."/>
            <person name="Zheng Y."/>
            <person name="Lin W."/>
            <person name="Duan Y."/>
            <person name="Cao H."/>
            <person name="Xiong S."/>
            <person name="Wang X."/>
            <person name="Wei L."/>
            <person name="Li C."/>
            <person name="Ma Q."/>
            <person name="Ju M."/>
            <person name="Zhao R."/>
            <person name="Li G."/>
            <person name="Mu C."/>
            <person name="Tian Q."/>
            <person name="Mei H."/>
            <person name="Zhang T."/>
            <person name="Gao T."/>
            <person name="Zhang H."/>
        </authorList>
    </citation>
    <scope>NUCLEOTIDE SEQUENCE</scope>
    <source>
        <strain evidence="1">KEN1</strain>
    </source>
</reference>
<name>A0AAW2TRR7_9LAMI</name>
<proteinExistence type="predicted"/>
<gene>
    <name evidence="1" type="ORF">Slati_3939500</name>
</gene>
<dbReference type="AlphaFoldDB" id="A0AAW2TRR7"/>
<dbReference type="CDD" id="cd09272">
    <property type="entry name" value="RNase_HI_RT_Ty1"/>
    <property type="match status" value="1"/>
</dbReference>
<organism evidence="1">
    <name type="scientific">Sesamum latifolium</name>
    <dbReference type="NCBI Taxonomy" id="2727402"/>
    <lineage>
        <taxon>Eukaryota</taxon>
        <taxon>Viridiplantae</taxon>
        <taxon>Streptophyta</taxon>
        <taxon>Embryophyta</taxon>
        <taxon>Tracheophyta</taxon>
        <taxon>Spermatophyta</taxon>
        <taxon>Magnoliopsida</taxon>
        <taxon>eudicotyledons</taxon>
        <taxon>Gunneridae</taxon>
        <taxon>Pentapetalae</taxon>
        <taxon>asterids</taxon>
        <taxon>lamiids</taxon>
        <taxon>Lamiales</taxon>
        <taxon>Pedaliaceae</taxon>
        <taxon>Sesamum</taxon>
    </lineage>
</organism>
<protein>
    <submittedName>
        <fullName evidence="1">Copia protein</fullName>
    </submittedName>
</protein>
<evidence type="ECO:0000313" key="1">
    <source>
        <dbReference type="EMBL" id="KAL0406256.1"/>
    </source>
</evidence>
<comment type="caution">
    <text evidence="1">The sequence shown here is derived from an EMBL/GenBank/DDBJ whole genome shotgun (WGS) entry which is preliminary data.</text>
</comment>
<sequence length="102" mass="11673">MDLVLVARSSSSFSTPIPLHCDYQATLYIVTNPVFHERTKHLEIDCHLVRDKYEACFILPLHIPSKLQLADIFTKLLPASVFRSFMSKLNLVLLPRFSLNGE</sequence>
<dbReference type="EMBL" id="JACGWN010000014">
    <property type="protein sequence ID" value="KAL0406256.1"/>
    <property type="molecule type" value="Genomic_DNA"/>
</dbReference>
<reference evidence="1" key="1">
    <citation type="submission" date="2020-06" db="EMBL/GenBank/DDBJ databases">
        <authorList>
            <person name="Li T."/>
            <person name="Hu X."/>
            <person name="Zhang T."/>
            <person name="Song X."/>
            <person name="Zhang H."/>
            <person name="Dai N."/>
            <person name="Sheng W."/>
            <person name="Hou X."/>
            <person name="Wei L."/>
        </authorList>
    </citation>
    <scope>NUCLEOTIDE SEQUENCE</scope>
    <source>
        <strain evidence="1">KEN1</strain>
        <tissue evidence="1">Leaf</tissue>
    </source>
</reference>
<accession>A0AAW2TRR7</accession>